<name>A0A9D1KZY7_9FIRM</name>
<dbReference type="AlphaFoldDB" id="A0A9D1KZY7"/>
<reference evidence="1" key="2">
    <citation type="journal article" date="2021" name="PeerJ">
        <title>Extensive microbial diversity within the chicken gut microbiome revealed by metagenomics and culture.</title>
        <authorList>
            <person name="Gilroy R."/>
            <person name="Ravi A."/>
            <person name="Getino M."/>
            <person name="Pursley I."/>
            <person name="Horton D.L."/>
            <person name="Alikhan N.F."/>
            <person name="Baker D."/>
            <person name="Gharbi K."/>
            <person name="Hall N."/>
            <person name="Watson M."/>
            <person name="Adriaenssens E.M."/>
            <person name="Foster-Nyarko E."/>
            <person name="Jarju S."/>
            <person name="Secka A."/>
            <person name="Antonio M."/>
            <person name="Oren A."/>
            <person name="Chaudhuri R.R."/>
            <person name="La Ragione R."/>
            <person name="Hildebrand F."/>
            <person name="Pallen M.J."/>
        </authorList>
    </citation>
    <scope>NUCLEOTIDE SEQUENCE</scope>
    <source>
        <strain evidence="1">CHK195-11698</strain>
    </source>
</reference>
<proteinExistence type="predicted"/>
<reference evidence="1" key="1">
    <citation type="submission" date="2020-10" db="EMBL/GenBank/DDBJ databases">
        <authorList>
            <person name="Gilroy R."/>
        </authorList>
    </citation>
    <scope>NUCLEOTIDE SEQUENCE</scope>
    <source>
        <strain evidence="1">CHK195-11698</strain>
    </source>
</reference>
<dbReference type="EMBL" id="DVMJ01000029">
    <property type="protein sequence ID" value="HIU13180.1"/>
    <property type="molecule type" value="Genomic_DNA"/>
</dbReference>
<dbReference type="Proteomes" id="UP000824175">
    <property type="component" value="Unassembled WGS sequence"/>
</dbReference>
<comment type="caution">
    <text evidence="1">The sequence shown here is derived from an EMBL/GenBank/DDBJ whole genome shotgun (WGS) entry which is preliminary data.</text>
</comment>
<sequence>MRVDHYQKGLCGRLIGYYRLQLYNKTKNNQYRQRQIISYKSAFLS</sequence>
<evidence type="ECO:0000313" key="2">
    <source>
        <dbReference type="Proteomes" id="UP000824175"/>
    </source>
</evidence>
<evidence type="ECO:0000313" key="1">
    <source>
        <dbReference type="EMBL" id="HIU13180.1"/>
    </source>
</evidence>
<accession>A0A9D1KZY7</accession>
<organism evidence="1 2">
    <name type="scientific">Candidatus Fimiplasma intestinipullorum</name>
    <dbReference type="NCBI Taxonomy" id="2840825"/>
    <lineage>
        <taxon>Bacteria</taxon>
        <taxon>Bacillati</taxon>
        <taxon>Bacillota</taxon>
        <taxon>Clostridia</taxon>
        <taxon>Eubacteriales</taxon>
        <taxon>Candidatus Fimiplasma</taxon>
    </lineage>
</organism>
<protein>
    <submittedName>
        <fullName evidence="1">Uncharacterized protein</fullName>
    </submittedName>
</protein>
<gene>
    <name evidence="1" type="ORF">IAD15_03835</name>
</gene>